<proteinExistence type="predicted"/>
<dbReference type="EMBL" id="VXIV02000681">
    <property type="protein sequence ID" value="KAF6036744.1"/>
    <property type="molecule type" value="Genomic_DNA"/>
</dbReference>
<feature type="compositionally biased region" description="Polar residues" evidence="1">
    <location>
        <begin position="33"/>
        <end position="42"/>
    </location>
</feature>
<evidence type="ECO:0000313" key="3">
    <source>
        <dbReference type="EMBL" id="KAF6036744.1"/>
    </source>
</evidence>
<evidence type="ECO:0000256" key="1">
    <source>
        <dbReference type="SAM" id="MobiDB-lite"/>
    </source>
</evidence>
<feature type="compositionally biased region" description="Basic and acidic residues" evidence="1">
    <location>
        <begin position="60"/>
        <end position="71"/>
    </location>
</feature>
<gene>
    <name evidence="3" type="ORF">EB796_004954</name>
</gene>
<organism evidence="3 4">
    <name type="scientific">Bugula neritina</name>
    <name type="common">Brown bryozoan</name>
    <name type="synonym">Sertularia neritina</name>
    <dbReference type="NCBI Taxonomy" id="10212"/>
    <lineage>
        <taxon>Eukaryota</taxon>
        <taxon>Metazoa</taxon>
        <taxon>Spiralia</taxon>
        <taxon>Lophotrochozoa</taxon>
        <taxon>Bryozoa</taxon>
        <taxon>Gymnolaemata</taxon>
        <taxon>Cheilostomatida</taxon>
        <taxon>Flustrina</taxon>
        <taxon>Buguloidea</taxon>
        <taxon>Bugulidae</taxon>
        <taxon>Bugula</taxon>
    </lineage>
</organism>
<comment type="caution">
    <text evidence="3">The sequence shown here is derived from an EMBL/GenBank/DDBJ whole genome shotgun (WGS) entry which is preliminary data.</text>
</comment>
<feature type="region of interest" description="Disordered" evidence="1">
    <location>
        <begin position="25"/>
        <end position="71"/>
    </location>
</feature>
<sequence>MERFRRMWSSVCGFFALLFSFFSKPKVSDRRSPPTSRHSSCSEMPESLSQKKQKQKKPKKSWENEKGEFLI</sequence>
<dbReference type="Proteomes" id="UP000593567">
    <property type="component" value="Unassembled WGS sequence"/>
</dbReference>
<reference evidence="3" key="1">
    <citation type="submission" date="2020-06" db="EMBL/GenBank/DDBJ databases">
        <title>Draft genome of Bugula neritina, a colonial animal packing powerful symbionts and potential medicines.</title>
        <authorList>
            <person name="Rayko M."/>
        </authorList>
    </citation>
    <scope>NUCLEOTIDE SEQUENCE [LARGE SCALE GENOMIC DNA]</scope>
    <source>
        <strain evidence="3">Kwan_BN1</strain>
    </source>
</reference>
<name>A0A7J7KFN7_BUGNE</name>
<feature type="signal peptide" evidence="2">
    <location>
        <begin position="1"/>
        <end position="23"/>
    </location>
</feature>
<keyword evidence="4" id="KW-1185">Reference proteome</keyword>
<keyword evidence="2" id="KW-0732">Signal</keyword>
<evidence type="ECO:0000256" key="2">
    <source>
        <dbReference type="SAM" id="SignalP"/>
    </source>
</evidence>
<accession>A0A7J7KFN7</accession>
<evidence type="ECO:0000313" key="4">
    <source>
        <dbReference type="Proteomes" id="UP000593567"/>
    </source>
</evidence>
<dbReference type="AlphaFoldDB" id="A0A7J7KFN7"/>
<protein>
    <submittedName>
        <fullName evidence="3">Uncharacterized protein</fullName>
    </submittedName>
</protein>
<feature type="chain" id="PRO_5029554450" evidence="2">
    <location>
        <begin position="24"/>
        <end position="71"/>
    </location>
</feature>